<gene>
    <name evidence="1" type="ORF">HF838_17625</name>
</gene>
<evidence type="ECO:0000313" key="1">
    <source>
        <dbReference type="EMBL" id="NMF00056.1"/>
    </source>
</evidence>
<accession>A0A848CX61</accession>
<proteinExistence type="predicted"/>
<dbReference type="RefSeq" id="WP_168975926.1">
    <property type="nucleotide sequence ID" value="NZ_CAMJCG010000016.1"/>
</dbReference>
<reference evidence="1 2" key="1">
    <citation type="submission" date="2020-04" db="EMBL/GenBank/DDBJ databases">
        <authorList>
            <person name="Hitch T.C.A."/>
            <person name="Wylensek D."/>
            <person name="Clavel T."/>
        </authorList>
    </citation>
    <scope>NUCLEOTIDE SEQUENCE [LARGE SCALE GENOMIC DNA]</scope>
    <source>
        <strain evidence="1 2">WB01_D5_05</strain>
    </source>
</reference>
<evidence type="ECO:0000313" key="2">
    <source>
        <dbReference type="Proteomes" id="UP000561326"/>
    </source>
</evidence>
<dbReference type="AlphaFoldDB" id="A0A848CX61"/>
<comment type="caution">
    <text evidence="1">The sequence shown here is derived from an EMBL/GenBank/DDBJ whole genome shotgun (WGS) entry which is preliminary data.</text>
</comment>
<organism evidence="1 2">
    <name type="scientific">Aneurinibacillus aneurinilyticus</name>
    <name type="common">Bacillus aneurinolyticus</name>
    <dbReference type="NCBI Taxonomy" id="1391"/>
    <lineage>
        <taxon>Bacteria</taxon>
        <taxon>Bacillati</taxon>
        <taxon>Bacillota</taxon>
        <taxon>Bacilli</taxon>
        <taxon>Bacillales</taxon>
        <taxon>Paenibacillaceae</taxon>
        <taxon>Aneurinibacillus group</taxon>
        <taxon>Aneurinibacillus</taxon>
    </lineage>
</organism>
<name>A0A848CX61_ANEAE</name>
<sequence>MSRLNEIKERMELKKHARTLCNAPIKLADQPYSPFRQDEKDIEYLLGEIERLQTEIKRYRNMHEYVKYCVEEAYETNVITRKDIEGNSLDGVQKYLSFIIGRIDAYGEAKRLLTEVESCEWEQTK</sequence>
<protein>
    <submittedName>
        <fullName evidence="1">Uncharacterized protein</fullName>
    </submittedName>
</protein>
<dbReference type="Proteomes" id="UP000561326">
    <property type="component" value="Unassembled WGS sequence"/>
</dbReference>
<dbReference type="EMBL" id="JABAGO010000038">
    <property type="protein sequence ID" value="NMF00056.1"/>
    <property type="molecule type" value="Genomic_DNA"/>
</dbReference>